<proteinExistence type="predicted"/>
<name>A0A0V1KS28_9BILA</name>
<evidence type="ECO:0000313" key="2">
    <source>
        <dbReference type="Proteomes" id="UP000054721"/>
    </source>
</evidence>
<dbReference type="EMBL" id="JYDW01000288">
    <property type="protein sequence ID" value="KRZ49921.1"/>
    <property type="molecule type" value="Genomic_DNA"/>
</dbReference>
<accession>A0A0V1KS28</accession>
<gene>
    <name evidence="1" type="ORF">T02_11318</name>
</gene>
<comment type="caution">
    <text evidence="1">The sequence shown here is derived from an EMBL/GenBank/DDBJ whole genome shotgun (WGS) entry which is preliminary data.</text>
</comment>
<sequence>MPSSPRFHPQRRLRPELFPAPLFPRTYASRRRQSLCRVTRRPPASGVRFRTALSHVIQPRRVSTATDPPVALLMRPVMNS</sequence>
<keyword evidence="2" id="KW-1185">Reference proteome</keyword>
<dbReference type="OrthoDB" id="5919862at2759"/>
<evidence type="ECO:0000313" key="1">
    <source>
        <dbReference type="EMBL" id="KRZ49921.1"/>
    </source>
</evidence>
<reference evidence="1 2" key="1">
    <citation type="submission" date="2015-05" db="EMBL/GenBank/DDBJ databases">
        <title>Evolution of Trichinella species and genotypes.</title>
        <authorList>
            <person name="Korhonen P.K."/>
            <person name="Edoardo P."/>
            <person name="Giuseppe L.R."/>
            <person name="Gasser R.B."/>
        </authorList>
    </citation>
    <scope>NUCLEOTIDE SEQUENCE [LARGE SCALE GENOMIC DNA]</scope>
    <source>
        <strain evidence="1">ISS10</strain>
    </source>
</reference>
<organism evidence="1 2">
    <name type="scientific">Trichinella nativa</name>
    <dbReference type="NCBI Taxonomy" id="6335"/>
    <lineage>
        <taxon>Eukaryota</taxon>
        <taxon>Metazoa</taxon>
        <taxon>Ecdysozoa</taxon>
        <taxon>Nematoda</taxon>
        <taxon>Enoplea</taxon>
        <taxon>Dorylaimia</taxon>
        <taxon>Trichinellida</taxon>
        <taxon>Trichinellidae</taxon>
        <taxon>Trichinella</taxon>
    </lineage>
</organism>
<dbReference type="AlphaFoldDB" id="A0A0V1KS28"/>
<dbReference type="Proteomes" id="UP000054721">
    <property type="component" value="Unassembled WGS sequence"/>
</dbReference>
<protein>
    <submittedName>
        <fullName evidence="1">Uncharacterized protein</fullName>
    </submittedName>
</protein>